<dbReference type="Proteomes" id="UP000499080">
    <property type="component" value="Unassembled WGS sequence"/>
</dbReference>
<proteinExistence type="predicted"/>
<dbReference type="EMBL" id="BGPR01026825">
    <property type="protein sequence ID" value="GBN96832.1"/>
    <property type="molecule type" value="Genomic_DNA"/>
</dbReference>
<name>A0A4Y2T888_ARAVE</name>
<gene>
    <name evidence="2" type="ORF">AVEN_68400_1</name>
</gene>
<dbReference type="Pfam" id="PF17921">
    <property type="entry name" value="Integrase_H2C2"/>
    <property type="match status" value="1"/>
</dbReference>
<dbReference type="OrthoDB" id="6766746at2759"/>
<reference evidence="2 3" key="1">
    <citation type="journal article" date="2019" name="Sci. Rep.">
        <title>Orb-weaving spider Araneus ventricosus genome elucidates the spidroin gene catalogue.</title>
        <authorList>
            <person name="Kono N."/>
            <person name="Nakamura H."/>
            <person name="Ohtoshi R."/>
            <person name="Moran D.A.P."/>
            <person name="Shinohara A."/>
            <person name="Yoshida Y."/>
            <person name="Fujiwara M."/>
            <person name="Mori M."/>
            <person name="Tomita M."/>
            <person name="Arakawa K."/>
        </authorList>
    </citation>
    <scope>NUCLEOTIDE SEQUENCE [LARGE SCALE GENOMIC DNA]</scope>
</reference>
<keyword evidence="3" id="KW-1185">Reference proteome</keyword>
<dbReference type="InterPro" id="IPR041588">
    <property type="entry name" value="Integrase_H2C2"/>
</dbReference>
<dbReference type="AlphaFoldDB" id="A0A4Y2T888"/>
<comment type="caution">
    <text evidence="2">The sequence shown here is derived from an EMBL/GenBank/DDBJ whole genome shotgun (WGS) entry which is preliminary data.</text>
</comment>
<evidence type="ECO:0000259" key="1">
    <source>
        <dbReference type="Pfam" id="PF17921"/>
    </source>
</evidence>
<protein>
    <recommendedName>
        <fullName evidence="1">Integrase zinc-binding domain-containing protein</fullName>
    </recommendedName>
</protein>
<evidence type="ECO:0000313" key="2">
    <source>
        <dbReference type="EMBL" id="GBN96832.1"/>
    </source>
</evidence>
<dbReference type="FunFam" id="1.10.340.70:FF:000001">
    <property type="entry name" value="Retrovirus-related Pol polyprotein from transposon gypsy-like Protein"/>
    <property type="match status" value="1"/>
</dbReference>
<accession>A0A4Y2T888</accession>
<evidence type="ECO:0000313" key="3">
    <source>
        <dbReference type="Proteomes" id="UP000499080"/>
    </source>
</evidence>
<dbReference type="Gene3D" id="1.10.340.70">
    <property type="match status" value="1"/>
</dbReference>
<sequence length="144" mass="16883">MSIHSRSIETEDDIWKERYYKFESPLKALEKLVNSLAAEQDAPRRNPNVSRIQEVLREIQDNTSGRHFGVIKTLHKTRKRFYWDRLRADVEKWCRECQACGARNRSKTEQGKSVTGRTLRFPCDILFGRQRASPTNSEARLESV</sequence>
<organism evidence="2 3">
    <name type="scientific">Araneus ventricosus</name>
    <name type="common">Orbweaver spider</name>
    <name type="synonym">Epeira ventricosa</name>
    <dbReference type="NCBI Taxonomy" id="182803"/>
    <lineage>
        <taxon>Eukaryota</taxon>
        <taxon>Metazoa</taxon>
        <taxon>Ecdysozoa</taxon>
        <taxon>Arthropoda</taxon>
        <taxon>Chelicerata</taxon>
        <taxon>Arachnida</taxon>
        <taxon>Araneae</taxon>
        <taxon>Araneomorphae</taxon>
        <taxon>Entelegynae</taxon>
        <taxon>Araneoidea</taxon>
        <taxon>Araneidae</taxon>
        <taxon>Araneus</taxon>
    </lineage>
</organism>
<feature type="domain" description="Integrase zinc-binding" evidence="1">
    <location>
        <begin position="50"/>
        <end position="105"/>
    </location>
</feature>